<gene>
    <name evidence="6" type="ORF">CCAM_LOCUS18640</name>
</gene>
<dbReference type="GO" id="GO:0005829">
    <property type="term" value="C:cytosol"/>
    <property type="evidence" value="ECO:0007669"/>
    <property type="project" value="TreeGrafter"/>
</dbReference>
<evidence type="ECO:0008006" key="8">
    <source>
        <dbReference type="Google" id="ProtNLM"/>
    </source>
</evidence>
<dbReference type="InterPro" id="IPR000504">
    <property type="entry name" value="RRM_dom"/>
</dbReference>
<evidence type="ECO:0000256" key="3">
    <source>
        <dbReference type="SAM" id="MobiDB-lite"/>
    </source>
</evidence>
<keyword evidence="7" id="KW-1185">Reference proteome</keyword>
<evidence type="ECO:0000256" key="2">
    <source>
        <dbReference type="PROSITE-ProRule" id="PRU00176"/>
    </source>
</evidence>
<dbReference type="SUPFAM" id="SSF54928">
    <property type="entry name" value="RNA-binding domain, RBD"/>
    <property type="match status" value="1"/>
</dbReference>
<feature type="domain" description="NTF2" evidence="5">
    <location>
        <begin position="14"/>
        <end position="128"/>
    </location>
</feature>
<dbReference type="PANTHER" id="PTHR10693:SF58">
    <property type="entry name" value="OS02G0131700 PROTEIN"/>
    <property type="match status" value="1"/>
</dbReference>
<dbReference type="EMBL" id="OOIL02001569">
    <property type="protein sequence ID" value="VFQ76864.1"/>
    <property type="molecule type" value="Genomic_DNA"/>
</dbReference>
<organism evidence="6 7">
    <name type="scientific">Cuscuta campestris</name>
    <dbReference type="NCBI Taxonomy" id="132261"/>
    <lineage>
        <taxon>Eukaryota</taxon>
        <taxon>Viridiplantae</taxon>
        <taxon>Streptophyta</taxon>
        <taxon>Embryophyta</taxon>
        <taxon>Tracheophyta</taxon>
        <taxon>Spermatophyta</taxon>
        <taxon>Magnoliopsida</taxon>
        <taxon>eudicotyledons</taxon>
        <taxon>Gunneridae</taxon>
        <taxon>Pentapetalae</taxon>
        <taxon>asterids</taxon>
        <taxon>lamiids</taxon>
        <taxon>Solanales</taxon>
        <taxon>Convolvulaceae</taxon>
        <taxon>Cuscuteae</taxon>
        <taxon>Cuscuta</taxon>
        <taxon>Cuscuta subgen. Grammica</taxon>
        <taxon>Cuscuta sect. Cleistogrammica</taxon>
    </lineage>
</organism>
<dbReference type="InterPro" id="IPR002075">
    <property type="entry name" value="NTF2_dom"/>
</dbReference>
<dbReference type="InterPro" id="IPR035979">
    <property type="entry name" value="RBD_domain_sf"/>
</dbReference>
<evidence type="ECO:0000256" key="1">
    <source>
        <dbReference type="ARBA" id="ARBA00022884"/>
    </source>
</evidence>
<accession>A0A484LKN5</accession>
<dbReference type="InterPro" id="IPR039539">
    <property type="entry name" value="Ras_GTPase_bind_prot"/>
</dbReference>
<name>A0A484LKN5_9ASTE</name>
<dbReference type="PROSITE" id="PS50102">
    <property type="entry name" value="RRM"/>
    <property type="match status" value="1"/>
</dbReference>
<dbReference type="Pfam" id="PF00076">
    <property type="entry name" value="RRM_1"/>
    <property type="match status" value="1"/>
</dbReference>
<evidence type="ECO:0000259" key="5">
    <source>
        <dbReference type="PROSITE" id="PS50177"/>
    </source>
</evidence>
<evidence type="ECO:0000259" key="4">
    <source>
        <dbReference type="PROSITE" id="PS50102"/>
    </source>
</evidence>
<proteinExistence type="predicted"/>
<dbReference type="SMART" id="SM00360">
    <property type="entry name" value="RRM"/>
    <property type="match status" value="1"/>
</dbReference>
<dbReference type="AlphaFoldDB" id="A0A484LKN5"/>
<dbReference type="CDD" id="cd00590">
    <property type="entry name" value="RRM_SF"/>
    <property type="match status" value="1"/>
</dbReference>
<feature type="region of interest" description="Disordered" evidence="3">
    <location>
        <begin position="410"/>
        <end position="457"/>
    </location>
</feature>
<feature type="domain" description="RRM" evidence="4">
    <location>
        <begin position="306"/>
        <end position="382"/>
    </location>
</feature>
<dbReference type="FunFam" id="3.10.450.50:FF:000003">
    <property type="entry name" value="Nuclear transport factor 2 family protein"/>
    <property type="match status" value="1"/>
</dbReference>
<dbReference type="Proteomes" id="UP000595140">
    <property type="component" value="Unassembled WGS sequence"/>
</dbReference>
<dbReference type="SUPFAM" id="SSF54427">
    <property type="entry name" value="NTF2-like"/>
    <property type="match status" value="1"/>
</dbReference>
<dbReference type="PANTHER" id="PTHR10693">
    <property type="entry name" value="RAS GTPASE-ACTIVATING PROTEIN-BINDING PROTEIN"/>
    <property type="match status" value="1"/>
</dbReference>
<dbReference type="CDD" id="cd00780">
    <property type="entry name" value="NTF2"/>
    <property type="match status" value="1"/>
</dbReference>
<dbReference type="InterPro" id="IPR032710">
    <property type="entry name" value="NTF2-like_dom_sf"/>
</dbReference>
<dbReference type="GO" id="GO:1990904">
    <property type="term" value="C:ribonucleoprotein complex"/>
    <property type="evidence" value="ECO:0007669"/>
    <property type="project" value="TreeGrafter"/>
</dbReference>
<dbReference type="InterPro" id="IPR012677">
    <property type="entry name" value="Nucleotide-bd_a/b_plait_sf"/>
</dbReference>
<evidence type="ECO:0000313" key="6">
    <source>
        <dbReference type="EMBL" id="VFQ76864.1"/>
    </source>
</evidence>
<evidence type="ECO:0000313" key="7">
    <source>
        <dbReference type="Proteomes" id="UP000595140"/>
    </source>
</evidence>
<dbReference type="Pfam" id="PF02136">
    <property type="entry name" value="NTF2"/>
    <property type="match status" value="1"/>
</dbReference>
<protein>
    <recommendedName>
        <fullName evidence="8">NTF2 domain-containing protein</fullName>
    </recommendedName>
</protein>
<dbReference type="GO" id="GO:0003729">
    <property type="term" value="F:mRNA binding"/>
    <property type="evidence" value="ECO:0007669"/>
    <property type="project" value="TreeGrafter"/>
</dbReference>
<dbReference type="OrthoDB" id="339151at2759"/>
<dbReference type="Gene3D" id="3.10.450.50">
    <property type="match status" value="1"/>
</dbReference>
<feature type="region of interest" description="Disordered" evidence="3">
    <location>
        <begin position="261"/>
        <end position="288"/>
    </location>
</feature>
<dbReference type="InterPro" id="IPR018222">
    <property type="entry name" value="Nuclear_transport_factor_2_euk"/>
</dbReference>
<reference evidence="6 7" key="1">
    <citation type="submission" date="2018-04" db="EMBL/GenBank/DDBJ databases">
        <authorList>
            <person name="Vogel A."/>
        </authorList>
    </citation>
    <scope>NUCLEOTIDE SEQUENCE [LARGE SCALE GENOMIC DNA]</scope>
</reference>
<keyword evidence="1 2" id="KW-0694">RNA-binding</keyword>
<dbReference type="PROSITE" id="PS50177">
    <property type="entry name" value="NTF2_DOMAIN"/>
    <property type="match status" value="1"/>
</dbReference>
<feature type="compositionally biased region" description="Gly residues" evidence="3">
    <location>
        <begin position="410"/>
        <end position="419"/>
    </location>
</feature>
<sequence>MATPYSLPVTAAQVGSYFVGQYYQILQQQPEFVHQLYSNASTMIRIDGNAKEAASGMPQIHTLVMSLNYARIELKTAHSLESWNGGVLVMVSGSVHINGFNGKRNFVQTFFLAPQENGYFILNDIFHFIEEERIIPHHVAYLSQGSMDPKMIHTPTAFQNEVSNYMLGGEIQAREFPVPANIEGSGQSNGYQFAEEQPQKVSEAPKIPEDSYVLQSNGSLQSTMNPPRDYLSPAIEEPFAEPEKHTYASIVAKAPPVQVSNKPVPVSSEWQDVSEPSTRLGSMPSERSGEEVVEEYAAVEDEMEVKSVYVKNVPTMMDPSEIEEEFKKFGKLKPDGVAIRTRKDFDACYAFVEFEDMMSVQNAIKASFVEINGHQLYIEGRRPNRNSLYRGRGRGRGKGNYQMDGRVGLGFGVRGGNSHDGGDYRSSSSRGNGFHRQTPRHERAFSYGSRNGHNRSD</sequence>
<feature type="compositionally biased region" description="Polar residues" evidence="3">
    <location>
        <begin position="268"/>
        <end position="280"/>
    </location>
</feature>
<dbReference type="Gene3D" id="3.30.70.330">
    <property type="match status" value="1"/>
</dbReference>